<accession>A0A9Q1GSG1</accession>
<evidence type="ECO:0000313" key="2">
    <source>
        <dbReference type="Proteomes" id="UP001153076"/>
    </source>
</evidence>
<organism evidence="1 2">
    <name type="scientific">Carnegiea gigantea</name>
    <dbReference type="NCBI Taxonomy" id="171969"/>
    <lineage>
        <taxon>Eukaryota</taxon>
        <taxon>Viridiplantae</taxon>
        <taxon>Streptophyta</taxon>
        <taxon>Embryophyta</taxon>
        <taxon>Tracheophyta</taxon>
        <taxon>Spermatophyta</taxon>
        <taxon>Magnoliopsida</taxon>
        <taxon>eudicotyledons</taxon>
        <taxon>Gunneridae</taxon>
        <taxon>Pentapetalae</taxon>
        <taxon>Caryophyllales</taxon>
        <taxon>Cactineae</taxon>
        <taxon>Cactaceae</taxon>
        <taxon>Cactoideae</taxon>
        <taxon>Echinocereeae</taxon>
        <taxon>Carnegiea</taxon>
    </lineage>
</organism>
<reference evidence="1" key="1">
    <citation type="submission" date="2022-04" db="EMBL/GenBank/DDBJ databases">
        <title>Carnegiea gigantea Genome sequencing and assembly v2.</title>
        <authorList>
            <person name="Copetti D."/>
            <person name="Sanderson M.J."/>
            <person name="Burquez A."/>
            <person name="Wojciechowski M.F."/>
        </authorList>
    </citation>
    <scope>NUCLEOTIDE SEQUENCE</scope>
    <source>
        <strain evidence="1">SGP5-SGP5p</strain>
        <tissue evidence="1">Aerial part</tissue>
    </source>
</reference>
<keyword evidence="2" id="KW-1185">Reference proteome</keyword>
<proteinExistence type="predicted"/>
<sequence length="192" mass="20610">MEEDSSIADHKLCGFLSTVLTSTNPQSKTLEFGTPLHIFSNGSDVGFKSDSGIILVPISDSDEQHSSAKKTPAKKKLSKKVGVHGNGVVSVVHQVKTLVNSKCLKIVARVVGVVAGEENAEVRIVLLVDVYLPIDLWSGWQFPKSSTTAASLFRHLSLVLVGSQRAESSGVEIVQAFTTEYSSDAIWDNEVG</sequence>
<dbReference type="OrthoDB" id="1742854at2759"/>
<dbReference type="EMBL" id="JAKOGI010001865">
    <property type="protein sequence ID" value="KAJ8423788.1"/>
    <property type="molecule type" value="Genomic_DNA"/>
</dbReference>
<gene>
    <name evidence="1" type="ORF">Cgig2_023110</name>
</gene>
<comment type="caution">
    <text evidence="1">The sequence shown here is derived from an EMBL/GenBank/DDBJ whole genome shotgun (WGS) entry which is preliminary data.</text>
</comment>
<dbReference type="Proteomes" id="UP001153076">
    <property type="component" value="Unassembled WGS sequence"/>
</dbReference>
<evidence type="ECO:0000313" key="1">
    <source>
        <dbReference type="EMBL" id="KAJ8423788.1"/>
    </source>
</evidence>
<dbReference type="AlphaFoldDB" id="A0A9Q1GSG1"/>
<protein>
    <submittedName>
        <fullName evidence="1">Uncharacterized protein</fullName>
    </submittedName>
</protein>
<name>A0A9Q1GSG1_9CARY</name>